<protein>
    <submittedName>
        <fullName evidence="2">Uncharacterized protein</fullName>
    </submittedName>
</protein>
<gene>
    <name evidence="2" type="ORF">THAOC_20459</name>
</gene>
<comment type="caution">
    <text evidence="2">The sequence shown here is derived from an EMBL/GenBank/DDBJ whole genome shotgun (WGS) entry which is preliminary data.</text>
</comment>
<evidence type="ECO:0000313" key="3">
    <source>
        <dbReference type="Proteomes" id="UP000266841"/>
    </source>
</evidence>
<keyword evidence="3" id="KW-1185">Reference proteome</keyword>
<reference evidence="2 3" key="1">
    <citation type="journal article" date="2012" name="Genome Biol.">
        <title>Genome and low-iron response of an oceanic diatom adapted to chronic iron limitation.</title>
        <authorList>
            <person name="Lommer M."/>
            <person name="Specht M."/>
            <person name="Roy A.S."/>
            <person name="Kraemer L."/>
            <person name="Andreson R."/>
            <person name="Gutowska M.A."/>
            <person name="Wolf J."/>
            <person name="Bergner S.V."/>
            <person name="Schilhabel M.B."/>
            <person name="Klostermeier U.C."/>
            <person name="Beiko R.G."/>
            <person name="Rosenstiel P."/>
            <person name="Hippler M."/>
            <person name="Laroche J."/>
        </authorList>
    </citation>
    <scope>NUCLEOTIDE SEQUENCE [LARGE SCALE GENOMIC DNA]</scope>
    <source>
        <strain evidence="2 3">CCMP1005</strain>
    </source>
</reference>
<evidence type="ECO:0000256" key="1">
    <source>
        <dbReference type="SAM" id="MobiDB-lite"/>
    </source>
</evidence>
<feature type="compositionally biased region" description="Polar residues" evidence="1">
    <location>
        <begin position="63"/>
        <end position="72"/>
    </location>
</feature>
<organism evidence="2 3">
    <name type="scientific">Thalassiosira oceanica</name>
    <name type="common">Marine diatom</name>
    <dbReference type="NCBI Taxonomy" id="159749"/>
    <lineage>
        <taxon>Eukaryota</taxon>
        <taxon>Sar</taxon>
        <taxon>Stramenopiles</taxon>
        <taxon>Ochrophyta</taxon>
        <taxon>Bacillariophyta</taxon>
        <taxon>Coscinodiscophyceae</taxon>
        <taxon>Thalassiosirophycidae</taxon>
        <taxon>Thalassiosirales</taxon>
        <taxon>Thalassiosiraceae</taxon>
        <taxon>Thalassiosira</taxon>
    </lineage>
</organism>
<evidence type="ECO:0000313" key="2">
    <source>
        <dbReference type="EMBL" id="EJK59335.1"/>
    </source>
</evidence>
<dbReference type="EMBL" id="AGNL01023099">
    <property type="protein sequence ID" value="EJK59335.1"/>
    <property type="molecule type" value="Genomic_DNA"/>
</dbReference>
<proteinExistence type="predicted"/>
<feature type="non-terminal residue" evidence="2">
    <location>
        <position position="104"/>
    </location>
</feature>
<accession>K0S278</accession>
<feature type="compositionally biased region" description="Basic and acidic residues" evidence="1">
    <location>
        <begin position="52"/>
        <end position="62"/>
    </location>
</feature>
<dbReference type="Proteomes" id="UP000266841">
    <property type="component" value="Unassembled WGS sequence"/>
</dbReference>
<dbReference type="AlphaFoldDB" id="K0S278"/>
<feature type="region of interest" description="Disordered" evidence="1">
    <location>
        <begin position="49"/>
        <end position="81"/>
    </location>
</feature>
<name>K0S278_THAOC</name>
<sequence>MYDVCKSIKSSKRLKVEALEWKPSIAPSAVKSEMGRHTPESLVRRLTNNASEMEKPVHRVDHCSTTNDGNLQHSRRQDSRSMEALKQLFCGGMAGSAAKTVTAP</sequence>